<dbReference type="OrthoDB" id="203824at2759"/>
<name>A0A059F349_9MICR</name>
<evidence type="ECO:0000313" key="2">
    <source>
        <dbReference type="Proteomes" id="UP000030655"/>
    </source>
</evidence>
<dbReference type="VEuPathDB" id="MicrosporidiaDB:H312_01184"/>
<reference evidence="2" key="1">
    <citation type="submission" date="2013-02" db="EMBL/GenBank/DDBJ databases">
        <authorList>
            <consortium name="The Broad Institute Genome Sequencing Platform"/>
            <person name="Cuomo C."/>
            <person name="Becnel J."/>
            <person name="Sanscrainte N."/>
            <person name="Walker B."/>
            <person name="Young S.K."/>
            <person name="Zeng Q."/>
            <person name="Gargeya S."/>
            <person name="Fitzgerald M."/>
            <person name="Haas B."/>
            <person name="Abouelleil A."/>
            <person name="Alvarado L."/>
            <person name="Arachchi H.M."/>
            <person name="Berlin A.M."/>
            <person name="Chapman S.B."/>
            <person name="Dewar J."/>
            <person name="Goldberg J."/>
            <person name="Griggs A."/>
            <person name="Gujja S."/>
            <person name="Hansen M."/>
            <person name="Howarth C."/>
            <person name="Imamovic A."/>
            <person name="Larimer J."/>
            <person name="McCowan C."/>
            <person name="Murphy C."/>
            <person name="Neiman D."/>
            <person name="Pearson M."/>
            <person name="Priest M."/>
            <person name="Roberts A."/>
            <person name="Saif S."/>
            <person name="Shea T."/>
            <person name="Sisk P."/>
            <person name="Sykes S."/>
            <person name="Wortman J."/>
            <person name="Nusbaum C."/>
            <person name="Birren B."/>
        </authorList>
    </citation>
    <scope>NUCLEOTIDE SEQUENCE [LARGE SCALE GENOMIC DNA]</scope>
    <source>
        <strain evidence="2">PRA339</strain>
    </source>
</reference>
<dbReference type="HOGENOM" id="CLU_032140_0_0_1"/>
<dbReference type="EMBL" id="KK365143">
    <property type="protein sequence ID" value="KCZ81429.1"/>
    <property type="molecule type" value="Genomic_DNA"/>
</dbReference>
<organism evidence="1 2">
    <name type="scientific">Anncaliia algerae PRA339</name>
    <dbReference type="NCBI Taxonomy" id="1288291"/>
    <lineage>
        <taxon>Eukaryota</taxon>
        <taxon>Fungi</taxon>
        <taxon>Fungi incertae sedis</taxon>
        <taxon>Microsporidia</taxon>
        <taxon>Tubulinosematoidea</taxon>
        <taxon>Tubulinosematidae</taxon>
        <taxon>Anncaliia</taxon>
    </lineage>
</organism>
<dbReference type="STRING" id="1288291.A0A059F349"/>
<accession>A0A059F349</accession>
<keyword evidence="2" id="KW-1185">Reference proteome</keyword>
<dbReference type="Proteomes" id="UP000030655">
    <property type="component" value="Unassembled WGS sequence"/>
</dbReference>
<dbReference type="AlphaFoldDB" id="A0A059F349"/>
<reference evidence="1 2" key="2">
    <citation type="submission" date="2014-03" db="EMBL/GenBank/DDBJ databases">
        <title>The Genome Sequence of Anncaliia algerae insect isolate PRA339.</title>
        <authorList>
            <consortium name="The Broad Institute Genome Sequencing Platform"/>
            <consortium name="The Broad Institute Genome Sequencing Center for Infectious Disease"/>
            <person name="Cuomo C."/>
            <person name="Becnel J."/>
            <person name="Sanscrainte N."/>
            <person name="Walker B."/>
            <person name="Young S.K."/>
            <person name="Zeng Q."/>
            <person name="Gargeya S."/>
            <person name="Fitzgerald M."/>
            <person name="Haas B."/>
            <person name="Abouelleil A."/>
            <person name="Alvarado L."/>
            <person name="Arachchi H.M."/>
            <person name="Berlin A.M."/>
            <person name="Chapman S.B."/>
            <person name="Dewar J."/>
            <person name="Goldberg J."/>
            <person name="Griggs A."/>
            <person name="Gujja S."/>
            <person name="Hansen M."/>
            <person name="Howarth C."/>
            <person name="Imamovic A."/>
            <person name="Larimer J."/>
            <person name="McCowan C."/>
            <person name="Murphy C."/>
            <person name="Neiman D."/>
            <person name="Pearson M."/>
            <person name="Priest M."/>
            <person name="Roberts A."/>
            <person name="Saif S."/>
            <person name="Shea T."/>
            <person name="Sisk P."/>
            <person name="Sykes S."/>
            <person name="Wortman J."/>
            <person name="Nusbaum C."/>
            <person name="Birren B."/>
        </authorList>
    </citation>
    <scope>NUCLEOTIDE SEQUENCE [LARGE SCALE GENOMIC DNA]</scope>
    <source>
        <strain evidence="1 2">PRA339</strain>
    </source>
</reference>
<evidence type="ECO:0000313" key="1">
    <source>
        <dbReference type="EMBL" id="KCZ81429.1"/>
    </source>
</evidence>
<protein>
    <submittedName>
        <fullName evidence="1">Uncharacterized protein</fullName>
    </submittedName>
</protein>
<proteinExistence type="predicted"/>
<gene>
    <name evidence="1" type="ORF">H312_01184</name>
</gene>
<sequence>MLRGNRKALVPFIIKPQRFSNYSQIYAEMREIKNRNKNVCPSKSIINDIISSSEIENKIKKLGDIFALPEKEPSLEEIIQSAQEERVLESFVCFEQDIEFLFNKSIRSVISNLKKEKESKNILEKSININDVRFIENNVFKDLEQSDFSDPLLGMLFKFLNQNLENDFSKEKEFLEQQFIDHVNYFYKINSEVSSAENLTLSQKIQEYVKMRYNKIDLNIAAYDGRYIYAELYILIRCGLYKEAEALLAEQTIFEEHFVDSLENFFRNTPNKQVSTFINKNDDFFKVTIYKLITIPSSCENNLVLSTFEDVIWANFFVSQQQESIDFNNFNFDIKQSRTKLLVAIMTKNYSEAVRIIINGEFSAVDTFFLGKELLKKDDRETILFVNFVFLIIKQCSSVDTKLKVISSISFLSQEEICLKLIEFDMLEILSLISDEYKLKVIELLRNSNNKILLLKLHYMSGDVVELYELLSEALIEEINSENVLKNISDFSYFDVYTFLKGKNFVEEQSKLSILTNFLQFKIEQSIESLSRTDIFKEDCFDIIKNLGCTEKIIMLACEVINKNNHQFYAKKLVELANKLRISNFVQQNLLKKLIYVL</sequence>